<dbReference type="OrthoDB" id="9794086at2"/>
<organism evidence="1 2">
    <name type="scientific">Pseudothermotoga hypogea DSM 11164 = NBRC 106472</name>
    <dbReference type="NCBI Taxonomy" id="1123384"/>
    <lineage>
        <taxon>Bacteria</taxon>
        <taxon>Thermotogati</taxon>
        <taxon>Thermotogota</taxon>
        <taxon>Thermotogae</taxon>
        <taxon>Thermotogales</taxon>
        <taxon>Thermotogaceae</taxon>
        <taxon>Pseudothermotoga</taxon>
    </lineage>
</organism>
<dbReference type="PANTHER" id="PTHR47478:SF1">
    <property type="entry name" value="PYRIMIDINE 5'-NUCLEOTIDASE YJJG"/>
    <property type="match status" value="1"/>
</dbReference>
<keyword evidence="2" id="KW-1185">Reference proteome</keyword>
<dbReference type="NCBIfam" id="TIGR02254">
    <property type="entry name" value="YjjG_YfnB"/>
    <property type="match status" value="1"/>
</dbReference>
<dbReference type="PATRIC" id="fig|1123384.7.peg.1725"/>
<dbReference type="InterPro" id="IPR023214">
    <property type="entry name" value="HAD_sf"/>
</dbReference>
<dbReference type="InterPro" id="IPR036412">
    <property type="entry name" value="HAD-like_sf"/>
</dbReference>
<dbReference type="NCBIfam" id="TIGR01509">
    <property type="entry name" value="HAD-SF-IA-v3"/>
    <property type="match status" value="1"/>
</dbReference>
<dbReference type="RefSeq" id="WP_031505134.1">
    <property type="nucleotide sequence ID" value="NC_022795.1"/>
</dbReference>
<dbReference type="InterPro" id="IPR011951">
    <property type="entry name" value="HAD-SF_hydro_IA_YjjG/PynA"/>
</dbReference>
<dbReference type="Gene3D" id="3.40.50.1000">
    <property type="entry name" value="HAD superfamily/HAD-like"/>
    <property type="match status" value="1"/>
</dbReference>
<reference evidence="1 2" key="1">
    <citation type="submission" date="2014-01" db="EMBL/GenBank/DDBJ databases">
        <title>Genome sequencing of Thermotog hypogea.</title>
        <authorList>
            <person name="Zhang X."/>
            <person name="Alvare G."/>
            <person name="Fristensky B."/>
            <person name="Chen L."/>
            <person name="Suen T."/>
            <person name="Chen Q."/>
            <person name="Ma K."/>
        </authorList>
    </citation>
    <scope>NUCLEOTIDE SEQUENCE [LARGE SCALE GENOMIC DNA]</scope>
    <source>
        <strain evidence="1 2">DSM 11164</strain>
    </source>
</reference>
<dbReference type="Proteomes" id="UP000077469">
    <property type="component" value="Chromosome"/>
</dbReference>
<evidence type="ECO:0000313" key="1">
    <source>
        <dbReference type="EMBL" id="AJC74234.1"/>
    </source>
</evidence>
<dbReference type="AlphaFoldDB" id="A0A0X1KSS0"/>
<dbReference type="KEGG" id="phy:AJ81_08610"/>
<accession>A0A0X1KSS0</accession>
<dbReference type="SFLD" id="SFLDG01129">
    <property type="entry name" value="C1.5:_HAD__Beta-PGM__Phosphata"/>
    <property type="match status" value="1"/>
</dbReference>
<dbReference type="PaxDb" id="1123384-AJ81_08610"/>
<dbReference type="InterPro" id="IPR052550">
    <property type="entry name" value="Pyrimidine_5'-ntase_YjjG"/>
</dbReference>
<dbReference type="InterPro" id="IPR023198">
    <property type="entry name" value="PGP-like_dom2"/>
</dbReference>
<dbReference type="Pfam" id="PF13419">
    <property type="entry name" value="HAD_2"/>
    <property type="match status" value="1"/>
</dbReference>
<dbReference type="InterPro" id="IPR006439">
    <property type="entry name" value="HAD-SF_hydro_IA"/>
</dbReference>
<dbReference type="SFLD" id="SFLDS00003">
    <property type="entry name" value="Haloacid_Dehalogenase"/>
    <property type="match status" value="1"/>
</dbReference>
<dbReference type="SUPFAM" id="SSF56784">
    <property type="entry name" value="HAD-like"/>
    <property type="match status" value="1"/>
</dbReference>
<name>A0A0X1KSS0_9THEM</name>
<dbReference type="GO" id="GO:0008253">
    <property type="term" value="F:5'-nucleotidase activity"/>
    <property type="evidence" value="ECO:0007669"/>
    <property type="project" value="InterPro"/>
</dbReference>
<dbReference type="SFLD" id="SFLDG01135">
    <property type="entry name" value="C1.5.6:_HAD__Beta-PGM__Phospha"/>
    <property type="match status" value="1"/>
</dbReference>
<gene>
    <name evidence="1" type="ORF">AJ81_08610</name>
</gene>
<dbReference type="STRING" id="1123384.AJ81_08610"/>
<dbReference type="Gene3D" id="1.10.150.240">
    <property type="entry name" value="Putative phosphatase, domain 2"/>
    <property type="match status" value="1"/>
</dbReference>
<evidence type="ECO:0000313" key="2">
    <source>
        <dbReference type="Proteomes" id="UP000077469"/>
    </source>
</evidence>
<dbReference type="InterPro" id="IPR041492">
    <property type="entry name" value="HAD_2"/>
</dbReference>
<dbReference type="EMBL" id="CP007141">
    <property type="protein sequence ID" value="AJC74234.1"/>
    <property type="molecule type" value="Genomic_DNA"/>
</dbReference>
<sequence length="231" mass="26349">MKYEMVYFDLDGTLLDFAKAERESIGAVLEEFGIPLSNDQIQTYVEINKKWWRFFSEGKASKERIVVARFEEFLSWLGHPEISPLDVSRRYLEKLSNCAYFLPGAEEFLMKMKALNVRMAALTNGVQSVQERRVKLLGLERFFEFMITSELAGKPKPDPAMFLLAASKSNVPLTRSVYVGDDPVVDYLAARNAGTDFVLLDLDSVHSDFDGRRVSSYEELFNLLICESIIS</sequence>
<dbReference type="PANTHER" id="PTHR47478">
    <property type="match status" value="1"/>
</dbReference>
<proteinExistence type="predicted"/>
<dbReference type="NCBIfam" id="TIGR01549">
    <property type="entry name" value="HAD-SF-IA-v1"/>
    <property type="match status" value="1"/>
</dbReference>
<protein>
    <submittedName>
        <fullName evidence="1">Haloacid dehalogenase</fullName>
    </submittedName>
</protein>
<dbReference type="PRINTS" id="PR00413">
    <property type="entry name" value="HADHALOGNASE"/>
</dbReference>